<feature type="transmembrane region" description="Helical" evidence="9">
    <location>
        <begin position="12"/>
        <end position="32"/>
    </location>
</feature>
<dbReference type="PIRSF" id="PIRSF001294">
    <property type="entry name" value="K_ATPaseA"/>
    <property type="match status" value="1"/>
</dbReference>
<dbReference type="NCBIfam" id="TIGR00680">
    <property type="entry name" value="kdpA"/>
    <property type="match status" value="1"/>
</dbReference>
<keyword evidence="1 9" id="KW-0813">Transport</keyword>
<gene>
    <name evidence="9" type="primary">kdpA</name>
    <name evidence="10" type="ORF">FK85_23050</name>
</gene>
<comment type="caution">
    <text evidence="10">The sequence shown here is derived from an EMBL/GenBank/DDBJ whole genome shotgun (WGS) entry which is preliminary data.</text>
</comment>
<keyword evidence="8 9" id="KW-0472">Membrane</keyword>
<feature type="transmembrane region" description="Helical" evidence="9">
    <location>
        <begin position="548"/>
        <end position="571"/>
    </location>
</feature>
<comment type="subunit">
    <text evidence="9">The system is composed of three essential subunits: KdpA, KdpB and KdpC.</text>
</comment>
<organism evidence="10 11">
    <name type="scientific">Halorubrum saccharovorum</name>
    <dbReference type="NCBI Taxonomy" id="2248"/>
    <lineage>
        <taxon>Archaea</taxon>
        <taxon>Methanobacteriati</taxon>
        <taxon>Methanobacteriota</taxon>
        <taxon>Stenosarchaea group</taxon>
        <taxon>Halobacteria</taxon>
        <taxon>Halobacteriales</taxon>
        <taxon>Haloferacaceae</taxon>
        <taxon>Halorubrum</taxon>
    </lineage>
</organism>
<protein>
    <recommendedName>
        <fullName evidence="9">Potassium-transporting ATPase potassium-binding subunit</fullName>
    </recommendedName>
    <alternativeName>
        <fullName evidence="9">ATP phosphohydrolase [potassium-transporting] A chain</fullName>
    </alternativeName>
    <alternativeName>
        <fullName evidence="9">Potassium-binding and translocating subunit A</fullName>
    </alternativeName>
    <alternativeName>
        <fullName evidence="9">Potassium-translocating ATPase A chain</fullName>
    </alternativeName>
</protein>
<dbReference type="GO" id="GO:0005886">
    <property type="term" value="C:plasma membrane"/>
    <property type="evidence" value="ECO:0007669"/>
    <property type="project" value="UniProtKB-SubCell"/>
</dbReference>
<dbReference type="GO" id="GO:0030955">
    <property type="term" value="F:potassium ion binding"/>
    <property type="evidence" value="ECO:0007669"/>
    <property type="project" value="UniProtKB-UniRule"/>
</dbReference>
<dbReference type="Pfam" id="PF03814">
    <property type="entry name" value="KdpA"/>
    <property type="match status" value="1"/>
</dbReference>
<dbReference type="Proteomes" id="UP000053331">
    <property type="component" value="Unassembled WGS sequence"/>
</dbReference>
<evidence type="ECO:0000256" key="4">
    <source>
        <dbReference type="ARBA" id="ARBA00022692"/>
    </source>
</evidence>
<dbReference type="InterPro" id="IPR004623">
    <property type="entry name" value="KdpA"/>
</dbReference>
<dbReference type="EMBL" id="JNFH02000001">
    <property type="protein sequence ID" value="KKF40143.1"/>
    <property type="molecule type" value="Genomic_DNA"/>
</dbReference>
<evidence type="ECO:0000256" key="9">
    <source>
        <dbReference type="HAMAP-Rule" id="MF_00275"/>
    </source>
</evidence>
<dbReference type="RefSeq" id="WP_050022846.1">
    <property type="nucleotide sequence ID" value="NZ_JNFH02000001.1"/>
</dbReference>
<comment type="function">
    <text evidence="9">Part of the high-affinity ATP-driven potassium transport (or Kdp) system, which catalyzes the hydrolysis of ATP coupled with the electrogenic transport of potassium into the cytoplasm. This subunit binds the extracellular potassium ions and delivers the ions to the membrane domain of KdpB through an intramembrane tunnel.</text>
</comment>
<keyword evidence="2 9" id="KW-1003">Cell membrane</keyword>
<comment type="caution">
    <text evidence="9">Lacks conserved residue(s) required for the propagation of feature annotation.</text>
</comment>
<sequence>MASPPPIVEFAVFFTLAAILILIVGEYLAWVYRDQANSDHRPPSYLSWFQRLDRVYTPIENGLYRLSGINPRREMTWKGYVKAVLVFNAFIWVLLYVVLVFQNVLPMNYVGVGGESLDLAFHTASSFTSNTNQQHYSGENLSVFTHTFAIGIAMFLTPATGLALMPAFARGFTNKEDPRLGNFYENVVRGLVRFLLPFSLLIALVLMSQGSVQTILSGQLTADTFTMGLQNIRIGPHAGIEAIKMFGTNGGGINGANAATAFENPTPFSNLVLTLAMPVSTFCAIYAWGAWVGNRSHGVAIVAAFFIIYMALTGVAVVGETGANVGMEVTESGLTVDQSVGNMESKETRFGPTASAIWGLSTTATTNGGVNSMHNSWTALGAFSLLFAFATNNISNGVGTGLLNILMFVILTAFIGALMIGRRPQYLGKKLEWQEMRYIFVTILVLPILVLIPQAHAVVYQGAIDSMNNPGFRGFSEFLYEFFSASANNGSGFEGLGDGTMYFNIVDGVQVLLARYVPITAQLAIAGYLANKKISPDSRGSLDTDTPAFVGLLIGVIIIVSALVFLPALVFGPIGELLSGGI</sequence>
<evidence type="ECO:0000313" key="11">
    <source>
        <dbReference type="Proteomes" id="UP000053331"/>
    </source>
</evidence>
<dbReference type="PANTHER" id="PTHR30607:SF2">
    <property type="entry name" value="POTASSIUM-TRANSPORTING ATPASE POTASSIUM-BINDING SUBUNIT"/>
    <property type="match status" value="1"/>
</dbReference>
<keyword evidence="11" id="KW-1185">Reference proteome</keyword>
<keyword evidence="7 9" id="KW-0406">Ion transport</keyword>
<comment type="subcellular location">
    <subcellularLocation>
        <location evidence="9">Cell membrane</location>
        <topology evidence="9">Multi-pass membrane protein</topology>
    </subcellularLocation>
</comment>
<keyword evidence="3 9" id="KW-0633">Potassium transport</keyword>
<proteinExistence type="inferred from homology"/>
<evidence type="ECO:0000256" key="1">
    <source>
        <dbReference type="ARBA" id="ARBA00022448"/>
    </source>
</evidence>
<keyword evidence="4 9" id="KW-0812">Transmembrane</keyword>
<feature type="transmembrane region" description="Helical" evidence="9">
    <location>
        <begin position="148"/>
        <end position="169"/>
    </location>
</feature>
<dbReference type="HAMAP" id="MF_00275">
    <property type="entry name" value="KdpA"/>
    <property type="match status" value="1"/>
</dbReference>
<accession>A0A0F8BIJ5</accession>
<evidence type="ECO:0000256" key="5">
    <source>
        <dbReference type="ARBA" id="ARBA00022958"/>
    </source>
</evidence>
<name>A0A0F8BIJ5_9EURY</name>
<dbReference type="PANTHER" id="PTHR30607">
    <property type="entry name" value="POTASSIUM-TRANSPORTING ATPASE A CHAIN"/>
    <property type="match status" value="1"/>
</dbReference>
<evidence type="ECO:0000256" key="6">
    <source>
        <dbReference type="ARBA" id="ARBA00022989"/>
    </source>
</evidence>
<keyword evidence="6 9" id="KW-1133">Transmembrane helix</keyword>
<feature type="transmembrane region" description="Helical" evidence="9">
    <location>
        <begin position="438"/>
        <end position="460"/>
    </location>
</feature>
<dbReference type="AlphaFoldDB" id="A0A0F8BIJ5"/>
<feature type="transmembrane region" description="Helical" evidence="9">
    <location>
        <begin position="271"/>
        <end position="292"/>
    </location>
</feature>
<evidence type="ECO:0000256" key="3">
    <source>
        <dbReference type="ARBA" id="ARBA00022538"/>
    </source>
</evidence>
<feature type="transmembrane region" description="Helical" evidence="9">
    <location>
        <begin position="394"/>
        <end position="418"/>
    </location>
</feature>
<keyword evidence="5 9" id="KW-0630">Potassium</keyword>
<evidence type="ECO:0000256" key="2">
    <source>
        <dbReference type="ARBA" id="ARBA00022475"/>
    </source>
</evidence>
<evidence type="ECO:0000256" key="8">
    <source>
        <dbReference type="ARBA" id="ARBA00023136"/>
    </source>
</evidence>
<feature type="transmembrane region" description="Helical" evidence="9">
    <location>
        <begin position="299"/>
        <end position="319"/>
    </location>
</feature>
<feature type="transmembrane region" description="Helical" evidence="9">
    <location>
        <begin position="80"/>
        <end position="101"/>
    </location>
</feature>
<evidence type="ECO:0000256" key="7">
    <source>
        <dbReference type="ARBA" id="ARBA00023065"/>
    </source>
</evidence>
<dbReference type="GO" id="GO:0008556">
    <property type="term" value="F:P-type potassium transmembrane transporter activity"/>
    <property type="evidence" value="ECO:0007669"/>
    <property type="project" value="InterPro"/>
</dbReference>
<reference evidence="10 11" key="1">
    <citation type="journal article" date="2015" name="Genome Announc.">
        <title>Draft genome sequence of a Halorubrum H3 strain isolated from the burlinskoye salt lake (Altai Krai, Russia).</title>
        <authorList>
            <person name="Rozanov A.S."/>
            <person name="Bryanskaya A.V."/>
            <person name="Malup T.K."/>
            <person name="Kotenko A.V."/>
            <person name="Peltek S.E."/>
        </authorList>
    </citation>
    <scope>NUCLEOTIDE SEQUENCE [LARGE SCALE GENOMIC DNA]</scope>
    <source>
        <strain evidence="10 11">H3</strain>
    </source>
</reference>
<comment type="similarity">
    <text evidence="9">Belongs to the KdpA family.</text>
</comment>
<evidence type="ECO:0000313" key="10">
    <source>
        <dbReference type="EMBL" id="KKF40143.1"/>
    </source>
</evidence>
<dbReference type="OrthoDB" id="56688at2157"/>
<feature type="transmembrane region" description="Helical" evidence="9">
    <location>
        <begin position="190"/>
        <end position="208"/>
    </location>
</feature>